<evidence type="ECO:0000313" key="1">
    <source>
        <dbReference type="EMBL" id="KAF7761850.1"/>
    </source>
</evidence>
<dbReference type="EMBL" id="JABXXO010000013">
    <property type="protein sequence ID" value="KAF7761850.1"/>
    <property type="molecule type" value="Genomic_DNA"/>
</dbReference>
<comment type="caution">
    <text evidence="1">The sequence shown here is derived from an EMBL/GenBank/DDBJ whole genome shotgun (WGS) entry which is preliminary data.</text>
</comment>
<name>A0A8H7C4I9_AGABI</name>
<dbReference type="Proteomes" id="UP000629468">
    <property type="component" value="Unassembled WGS sequence"/>
</dbReference>
<sequence length="91" mass="10613">MATPRSQQHFHSTNVVQLLNFQPKNHSHTQTILKLNVLYLRLSASSSWELEIFDEVTSRKLIDYRGRQSRLVPPFTGSIYCPEGKTKFKHQ</sequence>
<dbReference type="AlphaFoldDB" id="A0A8H7C4I9"/>
<proteinExistence type="predicted"/>
<evidence type="ECO:0000313" key="2">
    <source>
        <dbReference type="Proteomes" id="UP000629468"/>
    </source>
</evidence>
<gene>
    <name evidence="1" type="ORF">Agabi119p4_9842</name>
</gene>
<organism evidence="1 2">
    <name type="scientific">Agaricus bisporus var. burnettii</name>
    <dbReference type="NCBI Taxonomy" id="192524"/>
    <lineage>
        <taxon>Eukaryota</taxon>
        <taxon>Fungi</taxon>
        <taxon>Dikarya</taxon>
        <taxon>Basidiomycota</taxon>
        <taxon>Agaricomycotina</taxon>
        <taxon>Agaricomycetes</taxon>
        <taxon>Agaricomycetidae</taxon>
        <taxon>Agaricales</taxon>
        <taxon>Agaricineae</taxon>
        <taxon>Agaricaceae</taxon>
        <taxon>Agaricus</taxon>
    </lineage>
</organism>
<accession>A0A8H7C4I9</accession>
<reference evidence="1 2" key="1">
    <citation type="journal article" name="Sci. Rep.">
        <title>Telomere-to-telomere assembled and centromere annotated genomes of the two main subspecies of the button mushroom Agaricus bisporus reveal especially polymorphic chromosome ends.</title>
        <authorList>
            <person name="Sonnenberg A.S.M."/>
            <person name="Sedaghat-Telgerd N."/>
            <person name="Lavrijssen B."/>
            <person name="Ohm R.A."/>
            <person name="Hendrickx P.M."/>
            <person name="Scholtmeijer K."/>
            <person name="Baars J.J.P."/>
            <person name="van Peer A."/>
        </authorList>
    </citation>
    <scope>NUCLEOTIDE SEQUENCE [LARGE SCALE GENOMIC DNA]</scope>
    <source>
        <strain evidence="1 2">H119_p4</strain>
    </source>
</reference>
<protein>
    <submittedName>
        <fullName evidence="1">Uncharacterized protein</fullName>
    </submittedName>
</protein>